<dbReference type="EMBL" id="FOEV01000043">
    <property type="protein sequence ID" value="SER54669.1"/>
    <property type="molecule type" value="Genomic_DNA"/>
</dbReference>
<protein>
    <submittedName>
        <fullName evidence="1">Uncharacterized protein</fullName>
    </submittedName>
</protein>
<dbReference type="SUPFAM" id="SSF103370">
    <property type="entry name" value="NinB"/>
    <property type="match status" value="1"/>
</dbReference>
<organism evidence="1 2">
    <name type="scientific">Pseudomonas lutea</name>
    <dbReference type="NCBI Taxonomy" id="243924"/>
    <lineage>
        <taxon>Bacteria</taxon>
        <taxon>Pseudomonadati</taxon>
        <taxon>Pseudomonadota</taxon>
        <taxon>Gammaproteobacteria</taxon>
        <taxon>Pseudomonadales</taxon>
        <taxon>Pseudomonadaceae</taxon>
        <taxon>Pseudomonas</taxon>
    </lineage>
</organism>
<dbReference type="Gene3D" id="1.10.3790.10">
    <property type="entry name" value="NinB"/>
    <property type="match status" value="1"/>
</dbReference>
<reference evidence="1 2" key="1">
    <citation type="submission" date="2016-10" db="EMBL/GenBank/DDBJ databases">
        <authorList>
            <person name="Varghese N."/>
            <person name="Submissions S."/>
        </authorList>
    </citation>
    <scope>NUCLEOTIDE SEQUENCE [LARGE SCALE GENOMIC DNA]</scope>
    <source>
        <strain evidence="1 2">LMG 21974</strain>
    </source>
</reference>
<dbReference type="RefSeq" id="WP_074830766.1">
    <property type="nucleotide sequence ID" value="NZ_FOEV01000043.1"/>
</dbReference>
<dbReference type="Proteomes" id="UP000183210">
    <property type="component" value="Unassembled WGS sequence"/>
</dbReference>
<evidence type="ECO:0000313" key="1">
    <source>
        <dbReference type="EMBL" id="SER54669.1"/>
    </source>
</evidence>
<feature type="non-terminal residue" evidence="1">
    <location>
        <position position="119"/>
    </location>
</feature>
<accession>A0A9X8MI03</accession>
<name>A0A9X8MI03_9PSED</name>
<dbReference type="AlphaFoldDB" id="A0A9X8MI03"/>
<dbReference type="GeneID" id="300269879"/>
<gene>
    <name evidence="1" type="ORF">SAMN05216409_1435</name>
</gene>
<dbReference type="InterPro" id="IPR036619">
    <property type="entry name" value="NinB_sf"/>
</dbReference>
<evidence type="ECO:0000313" key="2">
    <source>
        <dbReference type="Proteomes" id="UP000183210"/>
    </source>
</evidence>
<comment type="caution">
    <text evidence="1">The sequence shown here is derived from an EMBL/GenBank/DDBJ whole genome shotgun (WGS) entry which is preliminary data.</text>
</comment>
<proteinExistence type="predicted"/>
<sequence>MAERVFRINEEAGLRAAFLAAWNLAGGMIGKAKHGLEIVVRPMKDKRSVQQNRRYHALIRELAAIAWLDGRQYSKEAWHEWAKQEFIGWEDLPNGQRRGISTTTLSIEDFGNYMTQIEQ</sequence>